<dbReference type="Proteomes" id="UP000677436">
    <property type="component" value="Chromosome"/>
</dbReference>
<reference evidence="5" key="2">
    <citation type="journal article" date="2021" name="Microbiol. Resour. Announc.">
        <title>Complete Genome Sequence of Polycladomyces abyssicola JIR-001T, Isolated from Hemipelagic Sediment in Deep Seawater.</title>
        <authorList>
            <person name="Tsubouchi T."/>
            <person name="Kaneko Y."/>
        </authorList>
    </citation>
    <scope>NUCLEOTIDE SEQUENCE</scope>
    <source>
        <strain evidence="5">JIR-001</strain>
    </source>
</reference>
<accession>A0A8D5ZN10</accession>
<keyword evidence="2" id="KW-0548">Nucleotidyltransferase</keyword>
<feature type="domain" description="Phosphoribosyl-dephospho-CoA transferase MdcG N-terminal" evidence="4">
    <location>
        <begin position="5"/>
        <end position="77"/>
    </location>
</feature>
<dbReference type="RefSeq" id="WP_212774708.1">
    <property type="nucleotide sequence ID" value="NZ_AP024601.1"/>
</dbReference>
<keyword evidence="6" id="KW-1185">Reference proteome</keyword>
<reference evidence="5" key="1">
    <citation type="journal article" date="2013" name="Int. J. Syst. Evol. Microbiol.">
        <title>Polycladomyces abyssicola gen. nov., sp. nov., a thermophilic filamentous bacterium isolated from hemipelagic sediment.</title>
        <authorList>
            <person name="Tsubouchi T."/>
            <person name="Shimane Y."/>
            <person name="Mori K."/>
            <person name="Usui K."/>
            <person name="Hiraki T."/>
            <person name="Tame A."/>
            <person name="Uematsu K."/>
            <person name="Maruyama T."/>
            <person name="Hatada Y."/>
        </authorList>
    </citation>
    <scope>NUCLEOTIDE SEQUENCE</scope>
    <source>
        <strain evidence="5">JIR-001</strain>
    </source>
</reference>
<dbReference type="InterPro" id="IPR049180">
    <property type="entry name" value="MdcG_C"/>
</dbReference>
<dbReference type="Pfam" id="PF10620">
    <property type="entry name" value="MdcG"/>
    <property type="match status" value="1"/>
</dbReference>
<dbReference type="InterPro" id="IPR048903">
    <property type="entry name" value="MdcG_N"/>
</dbReference>
<dbReference type="EMBL" id="AP024601">
    <property type="protein sequence ID" value="BCU81482.1"/>
    <property type="molecule type" value="Genomic_DNA"/>
</dbReference>
<dbReference type="GO" id="GO:0016779">
    <property type="term" value="F:nucleotidyltransferase activity"/>
    <property type="evidence" value="ECO:0007669"/>
    <property type="project" value="UniProtKB-KW"/>
</dbReference>
<keyword evidence="1" id="KW-0808">Transferase</keyword>
<dbReference type="NCBIfam" id="TIGR03135">
    <property type="entry name" value="malonate_mdcG"/>
    <property type="match status" value="1"/>
</dbReference>
<dbReference type="KEGG" id="pabs:JIR001_12650"/>
<evidence type="ECO:0000313" key="6">
    <source>
        <dbReference type="Proteomes" id="UP000677436"/>
    </source>
</evidence>
<evidence type="ECO:0000259" key="3">
    <source>
        <dbReference type="Pfam" id="PF10620"/>
    </source>
</evidence>
<dbReference type="InterPro" id="IPR017557">
    <property type="entry name" value="Holo-ACP_synthase"/>
</dbReference>
<sequence>MELAPHDLLWIRDRSSLVSCSPLPSWVDEALDQAPLVVVRRAPLVDDMVPVGVRGPTRGQRFATYVLVDDIVERITPEQLVAEKKWRTCPRTRQIGALNVLESVDELLTTRGFRWGPTGSVGFELASGVPTATPASDLDLVILVPNRLSIKVARQFAEAFTRLPVRVDGQLETPGGAVLLTEYARAKPPVLLRTREGPRLVVDPWSETGGI</sequence>
<feature type="domain" description="Phosphoribosyl-dephospho-CoA transferase MdcG C-terminal" evidence="3">
    <location>
        <begin position="93"/>
        <end position="204"/>
    </location>
</feature>
<evidence type="ECO:0000256" key="2">
    <source>
        <dbReference type="ARBA" id="ARBA00022695"/>
    </source>
</evidence>
<protein>
    <submittedName>
        <fullName evidence="5">Malonate decarboxylase holo-ACP synthase</fullName>
    </submittedName>
</protein>
<gene>
    <name evidence="5" type="primary">mdcG</name>
    <name evidence="5" type="ORF">JIR001_12650</name>
</gene>
<dbReference type="Pfam" id="PF20866">
    <property type="entry name" value="MdcG_N"/>
    <property type="match status" value="1"/>
</dbReference>
<evidence type="ECO:0000313" key="5">
    <source>
        <dbReference type="EMBL" id="BCU81482.1"/>
    </source>
</evidence>
<evidence type="ECO:0000256" key="1">
    <source>
        <dbReference type="ARBA" id="ARBA00022679"/>
    </source>
</evidence>
<organism evidence="5 6">
    <name type="scientific">Polycladomyces abyssicola</name>
    <dbReference type="NCBI Taxonomy" id="1125966"/>
    <lineage>
        <taxon>Bacteria</taxon>
        <taxon>Bacillati</taxon>
        <taxon>Bacillota</taxon>
        <taxon>Bacilli</taxon>
        <taxon>Bacillales</taxon>
        <taxon>Thermoactinomycetaceae</taxon>
        <taxon>Polycladomyces</taxon>
    </lineage>
</organism>
<dbReference type="NCBIfam" id="NF002332">
    <property type="entry name" value="PRK01293.1"/>
    <property type="match status" value="1"/>
</dbReference>
<name>A0A8D5ZN10_9BACL</name>
<dbReference type="AlphaFoldDB" id="A0A8D5ZN10"/>
<proteinExistence type="predicted"/>
<evidence type="ECO:0000259" key="4">
    <source>
        <dbReference type="Pfam" id="PF20866"/>
    </source>
</evidence>